<evidence type="ECO:0000313" key="3">
    <source>
        <dbReference type="Proteomes" id="UP001217918"/>
    </source>
</evidence>
<accession>A0AAD9I9Q0</accession>
<proteinExistence type="predicted"/>
<dbReference type="AlphaFoldDB" id="A0AAD9I9Q0"/>
<feature type="region of interest" description="Disordered" evidence="1">
    <location>
        <begin position="45"/>
        <end position="79"/>
    </location>
</feature>
<organism evidence="2 3">
    <name type="scientific">Phyllachora maydis</name>
    <dbReference type="NCBI Taxonomy" id="1825666"/>
    <lineage>
        <taxon>Eukaryota</taxon>
        <taxon>Fungi</taxon>
        <taxon>Dikarya</taxon>
        <taxon>Ascomycota</taxon>
        <taxon>Pezizomycotina</taxon>
        <taxon>Sordariomycetes</taxon>
        <taxon>Sordariomycetidae</taxon>
        <taxon>Phyllachorales</taxon>
        <taxon>Phyllachoraceae</taxon>
        <taxon>Phyllachora</taxon>
    </lineage>
</organism>
<evidence type="ECO:0000256" key="1">
    <source>
        <dbReference type="SAM" id="MobiDB-lite"/>
    </source>
</evidence>
<reference evidence="2" key="1">
    <citation type="journal article" date="2023" name="Mol. Plant Microbe Interact.">
        <title>Elucidating the Obligate Nature and Biological Capacity of an Invasive Fungal Corn Pathogen.</title>
        <authorList>
            <person name="MacCready J.S."/>
            <person name="Roggenkamp E.M."/>
            <person name="Gdanetz K."/>
            <person name="Chilvers M.I."/>
        </authorList>
    </citation>
    <scope>NUCLEOTIDE SEQUENCE</scope>
    <source>
        <strain evidence="2">PM02</strain>
    </source>
</reference>
<dbReference type="EMBL" id="JAQQPM010000006">
    <property type="protein sequence ID" value="KAK2073225.1"/>
    <property type="molecule type" value="Genomic_DNA"/>
</dbReference>
<comment type="caution">
    <text evidence="2">The sequence shown here is derived from an EMBL/GenBank/DDBJ whole genome shotgun (WGS) entry which is preliminary data.</text>
</comment>
<gene>
    <name evidence="2" type="ORF">P8C59_007520</name>
</gene>
<evidence type="ECO:0000313" key="2">
    <source>
        <dbReference type="EMBL" id="KAK2073225.1"/>
    </source>
</evidence>
<name>A0AAD9I9Q0_9PEZI</name>
<keyword evidence="3" id="KW-1185">Reference proteome</keyword>
<dbReference type="Proteomes" id="UP001217918">
    <property type="component" value="Unassembled WGS sequence"/>
</dbReference>
<protein>
    <submittedName>
        <fullName evidence="2">Uncharacterized protein</fullName>
    </submittedName>
</protein>
<sequence length="79" mass="8953">MLGVENHSVWTTTDTKANCVPQKARRSRGLVTFFLAAKRWLSSHPTARHRVLPVPDPGRNDFGQNRAPTNDVRAMQTRK</sequence>